<dbReference type="GeneID" id="92090706"/>
<dbReference type="EMBL" id="JAQQWL010000006">
    <property type="protein sequence ID" value="KAK8069618.1"/>
    <property type="molecule type" value="Genomic_DNA"/>
</dbReference>
<name>A0ABR1VI95_9PEZI</name>
<dbReference type="RefSeq" id="XP_066716912.1">
    <property type="nucleotide sequence ID" value="XM_066857643.1"/>
</dbReference>
<evidence type="ECO:0000313" key="2">
    <source>
        <dbReference type="Proteomes" id="UP001480595"/>
    </source>
</evidence>
<reference evidence="1 2" key="1">
    <citation type="submission" date="2023-01" db="EMBL/GenBank/DDBJ databases">
        <title>Analysis of 21 Apiospora genomes using comparative genomics revels a genus with tremendous synthesis potential of carbohydrate active enzymes and secondary metabolites.</title>
        <authorList>
            <person name="Sorensen T."/>
        </authorList>
    </citation>
    <scope>NUCLEOTIDE SEQUENCE [LARGE SCALE GENOMIC DNA]</scope>
    <source>
        <strain evidence="1 2">CBS 135458</strain>
    </source>
</reference>
<keyword evidence="2" id="KW-1185">Reference proteome</keyword>
<gene>
    <name evidence="1" type="ORF">PG994_006234</name>
</gene>
<evidence type="ECO:0000313" key="1">
    <source>
        <dbReference type="EMBL" id="KAK8069618.1"/>
    </source>
</evidence>
<comment type="caution">
    <text evidence="1">The sequence shown here is derived from an EMBL/GenBank/DDBJ whole genome shotgun (WGS) entry which is preliminary data.</text>
</comment>
<organism evidence="1 2">
    <name type="scientific">Apiospora phragmitis</name>
    <dbReference type="NCBI Taxonomy" id="2905665"/>
    <lineage>
        <taxon>Eukaryota</taxon>
        <taxon>Fungi</taxon>
        <taxon>Dikarya</taxon>
        <taxon>Ascomycota</taxon>
        <taxon>Pezizomycotina</taxon>
        <taxon>Sordariomycetes</taxon>
        <taxon>Xylariomycetidae</taxon>
        <taxon>Amphisphaeriales</taxon>
        <taxon>Apiosporaceae</taxon>
        <taxon>Apiospora</taxon>
    </lineage>
</organism>
<accession>A0ABR1VI95</accession>
<sequence>MGNDGRFMTEVIMQCPAETADAAENITSGGGEMVASVDAHLLVSLSTCADSLWEDSDEDLGGARREMVWTAFTLPRLKRVVRIWEPTWPVQPTTAAVAMALVPCFLLYDE</sequence>
<dbReference type="Proteomes" id="UP001480595">
    <property type="component" value="Unassembled WGS sequence"/>
</dbReference>
<protein>
    <submittedName>
        <fullName evidence="1">Uncharacterized protein</fullName>
    </submittedName>
</protein>
<proteinExistence type="predicted"/>